<sequence length="58" mass="6333">MKALCQNSLEEKQGPKEWTQSLIIPYRKRANSNCPRITASAASSVNLAKPCNALSSIN</sequence>
<proteinExistence type="predicted"/>
<dbReference type="Proteomes" id="UP000828390">
    <property type="component" value="Unassembled WGS sequence"/>
</dbReference>
<protein>
    <submittedName>
        <fullName evidence="1">Uncharacterized protein</fullName>
    </submittedName>
</protein>
<dbReference type="EMBL" id="JAIWYP010000013">
    <property type="protein sequence ID" value="KAH3722116.1"/>
    <property type="molecule type" value="Genomic_DNA"/>
</dbReference>
<accession>A0A9D4CEH9</accession>
<keyword evidence="2" id="KW-1185">Reference proteome</keyword>
<gene>
    <name evidence="1" type="ORF">DPMN_065068</name>
</gene>
<reference evidence="1" key="2">
    <citation type="submission" date="2020-11" db="EMBL/GenBank/DDBJ databases">
        <authorList>
            <person name="McCartney M.A."/>
            <person name="Auch B."/>
            <person name="Kono T."/>
            <person name="Mallez S."/>
            <person name="Becker A."/>
            <person name="Gohl D.M."/>
            <person name="Silverstein K.A.T."/>
            <person name="Koren S."/>
            <person name="Bechman K.B."/>
            <person name="Herman A."/>
            <person name="Abrahante J.E."/>
            <person name="Garbe J."/>
        </authorList>
    </citation>
    <scope>NUCLEOTIDE SEQUENCE</scope>
    <source>
        <strain evidence="1">Duluth1</strain>
        <tissue evidence="1">Whole animal</tissue>
    </source>
</reference>
<organism evidence="1 2">
    <name type="scientific">Dreissena polymorpha</name>
    <name type="common">Zebra mussel</name>
    <name type="synonym">Mytilus polymorpha</name>
    <dbReference type="NCBI Taxonomy" id="45954"/>
    <lineage>
        <taxon>Eukaryota</taxon>
        <taxon>Metazoa</taxon>
        <taxon>Spiralia</taxon>
        <taxon>Lophotrochozoa</taxon>
        <taxon>Mollusca</taxon>
        <taxon>Bivalvia</taxon>
        <taxon>Autobranchia</taxon>
        <taxon>Heteroconchia</taxon>
        <taxon>Euheterodonta</taxon>
        <taxon>Imparidentia</taxon>
        <taxon>Neoheterodontei</taxon>
        <taxon>Myida</taxon>
        <taxon>Dreissenoidea</taxon>
        <taxon>Dreissenidae</taxon>
        <taxon>Dreissena</taxon>
    </lineage>
</organism>
<evidence type="ECO:0000313" key="1">
    <source>
        <dbReference type="EMBL" id="KAH3722116.1"/>
    </source>
</evidence>
<comment type="caution">
    <text evidence="1">The sequence shown here is derived from an EMBL/GenBank/DDBJ whole genome shotgun (WGS) entry which is preliminary data.</text>
</comment>
<dbReference type="AlphaFoldDB" id="A0A9D4CEH9"/>
<name>A0A9D4CEH9_DREPO</name>
<reference evidence="1" key="1">
    <citation type="journal article" date="2019" name="bioRxiv">
        <title>The Genome of the Zebra Mussel, Dreissena polymorpha: A Resource for Invasive Species Research.</title>
        <authorList>
            <person name="McCartney M.A."/>
            <person name="Auch B."/>
            <person name="Kono T."/>
            <person name="Mallez S."/>
            <person name="Zhang Y."/>
            <person name="Obille A."/>
            <person name="Becker A."/>
            <person name="Abrahante J.E."/>
            <person name="Garbe J."/>
            <person name="Badalamenti J.P."/>
            <person name="Herman A."/>
            <person name="Mangelson H."/>
            <person name="Liachko I."/>
            <person name="Sullivan S."/>
            <person name="Sone E.D."/>
            <person name="Koren S."/>
            <person name="Silverstein K.A.T."/>
            <person name="Beckman K.B."/>
            <person name="Gohl D.M."/>
        </authorList>
    </citation>
    <scope>NUCLEOTIDE SEQUENCE</scope>
    <source>
        <strain evidence="1">Duluth1</strain>
        <tissue evidence="1">Whole animal</tissue>
    </source>
</reference>
<evidence type="ECO:0000313" key="2">
    <source>
        <dbReference type="Proteomes" id="UP000828390"/>
    </source>
</evidence>